<sequence length="282" mass="32814">MIFIGLVQVAVKPLYRLGLDVLIFLLLRDNKLLNFDDSLLAVLQSNLANDPVYFNCYPNYSIDINNQNVIDTLTLNVKTKNINSKDNTREIIIIYRVYYRLMNTTLAPKAKIVSNEGVTMLMKANHNHNNTFFPNMIKWDDVLTKYDWQASSSRIISFSRPSFSITKEEDEISLEEIYKKLKGVDFSEPIPKVEYELRNSKPIKSTSPTASKIQEVKDSLSMIRLDEPFEPDINYLNKLWTRKLDDQIESFNMLLNKCYTTNNKVVESTILPIRRNYFTNRG</sequence>
<dbReference type="EMBL" id="JACXVP010000004">
    <property type="protein sequence ID" value="KAG5610061.1"/>
    <property type="molecule type" value="Genomic_DNA"/>
</dbReference>
<dbReference type="OrthoDB" id="1364490at2759"/>
<evidence type="ECO:0000313" key="2">
    <source>
        <dbReference type="Proteomes" id="UP000824120"/>
    </source>
</evidence>
<comment type="caution">
    <text evidence="1">The sequence shown here is derived from an EMBL/GenBank/DDBJ whole genome shotgun (WGS) entry which is preliminary data.</text>
</comment>
<name>A0A9J5ZCC2_SOLCO</name>
<proteinExistence type="predicted"/>
<dbReference type="InterPro" id="IPR028919">
    <property type="entry name" value="Viral_movement"/>
</dbReference>
<reference evidence="1 2" key="1">
    <citation type="submission" date="2020-09" db="EMBL/GenBank/DDBJ databases">
        <title>De no assembly of potato wild relative species, Solanum commersonii.</title>
        <authorList>
            <person name="Cho K."/>
        </authorList>
    </citation>
    <scope>NUCLEOTIDE SEQUENCE [LARGE SCALE GENOMIC DNA]</scope>
    <source>
        <strain evidence="1">LZ3.2</strain>
        <tissue evidence="1">Leaf</tissue>
    </source>
</reference>
<keyword evidence="2" id="KW-1185">Reference proteome</keyword>
<evidence type="ECO:0000313" key="1">
    <source>
        <dbReference type="EMBL" id="KAG5610061.1"/>
    </source>
</evidence>
<dbReference type="PANTHER" id="PTHR47599">
    <property type="entry name" value="CELL-TO-CELL MOVEMENT PROTEIN"/>
    <property type="match status" value="1"/>
</dbReference>
<dbReference type="PANTHER" id="PTHR47599:SF4">
    <property type="entry name" value="POLYPROTEIN"/>
    <property type="match status" value="1"/>
</dbReference>
<organism evidence="1 2">
    <name type="scientific">Solanum commersonii</name>
    <name type="common">Commerson's wild potato</name>
    <name type="synonym">Commerson's nightshade</name>
    <dbReference type="NCBI Taxonomy" id="4109"/>
    <lineage>
        <taxon>Eukaryota</taxon>
        <taxon>Viridiplantae</taxon>
        <taxon>Streptophyta</taxon>
        <taxon>Embryophyta</taxon>
        <taxon>Tracheophyta</taxon>
        <taxon>Spermatophyta</taxon>
        <taxon>Magnoliopsida</taxon>
        <taxon>eudicotyledons</taxon>
        <taxon>Gunneridae</taxon>
        <taxon>Pentapetalae</taxon>
        <taxon>asterids</taxon>
        <taxon>lamiids</taxon>
        <taxon>Solanales</taxon>
        <taxon>Solanaceae</taxon>
        <taxon>Solanoideae</taxon>
        <taxon>Solaneae</taxon>
        <taxon>Solanum</taxon>
    </lineage>
</organism>
<accession>A0A9J5ZCC2</accession>
<gene>
    <name evidence="1" type="ORF">H5410_021342</name>
</gene>
<dbReference type="Proteomes" id="UP000824120">
    <property type="component" value="Chromosome 4"/>
</dbReference>
<dbReference type="InterPro" id="IPR051596">
    <property type="entry name" value="Caulimoviridae_Movement"/>
</dbReference>
<dbReference type="AlphaFoldDB" id="A0A9J5ZCC2"/>
<dbReference type="Pfam" id="PF01107">
    <property type="entry name" value="MP"/>
    <property type="match status" value="1"/>
</dbReference>
<protein>
    <submittedName>
        <fullName evidence="1">Uncharacterized protein</fullName>
    </submittedName>
</protein>